<keyword evidence="6" id="KW-0378">Hydrolase</keyword>
<accession>A0ABQ7QG98</accession>
<sequence>MLVTLRLEKTGKLNGIHATVDACAILPCHRLCISDWNSGYRFLVDTGANVSVLPATRKQRLHVSSDYKLFAANGTEIKTYGTKTLELNLRLRRPYRWEFILADVKQPILGADFLTHHKLLVDLSARKLIDQMTDLNVVASVESIKHPSIKSTNDLNQPYQSILTKYPHLTKPMSFRETPPHNVMHYIETTGPPVHAKARPLPPHRYTKVKEEFRLMQEIGICRPSKSAWSSPLHIVPKKNGDIRPCGDYRQLNAKTKPDRYPIPRLQDFTFNLSGKKYFSKLDINRSYHCIPMAPEDIEKTAIITPFGLFEFPRMTFGLRNAAQTFQRFMNFVLDCLNQEPRCQTGSHAKPTSDFVFCYIDDVIIASDTESQHRDHLELVFERLQEFGLTINLSKCSFGQEKLEYLGYEVSTEGIRPLAEKVQAITNFPKPQTVQELRRFLGMVNFYRNHLPNAVTYLSELNKYLGSSKKNDKSPVAWTECAEEAFEQCKLGLRQAATLSHPDAHAELAMMTDASNTSAGAVLQQKINNVWQPLGYFSKKFTQAQQKYSTYDRELLAVYMAIRYFRKSFEGKQLIVYTDHKPLCYAFTKLAKDESETPRRARYLSFISEFTTDIRHISGAKNSFADGLSRIETVHSPSVLNYELLADAQVQDEFLTRLLANKNADSKIKLKKIYLPHCNTDIYCEISTPSARPYLPQKFRRIVFDSLHNLSHPGIRTTRKIITSKYFWESMNRDVNEWAKTCLECQRAKINRHTSAPLGSFEPVKRFEHIHVDIVGPLPTSPEEYRYLVTIIDRTSRWPEAIPVKDISADTVAKVVYDQWVCRYGVPIFLTCDQGRQFESHLFRELMKLLGIQRNHTTPYHPQSNGAVERWHRSLKAALSARLISTKGSWVEQLSTVLLGLRAAGRSDCNISAAEMTFGQNLRLPGDFYDPSPQNVSSDNYSLVEKIRNNINQLKPVTTSHSSLKPFFVHPDLQNCEFVFVRDDTVRKPLKPPYDGPYRVVKKGTKVFVIQYPNRQAAISIDRLKPAYILCEDSTQNHVDVTPADAAREAPVGSPQPTLRSHDSTNEPSSLTSASPPTRVTRSGRAIKPPVRFR</sequence>
<dbReference type="InterPro" id="IPR000477">
    <property type="entry name" value="RT_dom"/>
</dbReference>
<protein>
    <recommendedName>
        <fullName evidence="1">RNA-directed DNA polymerase</fullName>
        <ecNumber evidence="1">2.7.7.49</ecNumber>
    </recommendedName>
</protein>
<dbReference type="SUPFAM" id="SSF50630">
    <property type="entry name" value="Acid proteases"/>
    <property type="match status" value="1"/>
</dbReference>
<evidence type="ECO:0000259" key="13">
    <source>
        <dbReference type="PROSITE" id="PS50175"/>
    </source>
</evidence>
<keyword evidence="11" id="KW-0511">Multifunctional enzyme</keyword>
<dbReference type="Gene3D" id="3.30.420.10">
    <property type="entry name" value="Ribonuclease H-like superfamily/Ribonuclease H"/>
    <property type="match status" value="1"/>
</dbReference>
<dbReference type="InterPro" id="IPR021109">
    <property type="entry name" value="Peptidase_aspartic_dom_sf"/>
</dbReference>
<dbReference type="CDD" id="cd09274">
    <property type="entry name" value="RNase_HI_RT_Ty3"/>
    <property type="match status" value="1"/>
</dbReference>
<dbReference type="Gene3D" id="2.40.70.10">
    <property type="entry name" value="Acid Proteases"/>
    <property type="match status" value="1"/>
</dbReference>
<dbReference type="Pfam" id="PF17921">
    <property type="entry name" value="Integrase_H2C2"/>
    <property type="match status" value="1"/>
</dbReference>
<evidence type="ECO:0000256" key="6">
    <source>
        <dbReference type="ARBA" id="ARBA00022801"/>
    </source>
</evidence>
<dbReference type="Pfam" id="PF00665">
    <property type="entry name" value="rve"/>
    <property type="match status" value="1"/>
</dbReference>
<dbReference type="InterPro" id="IPR050951">
    <property type="entry name" value="Retrovirus_Pol_polyprotein"/>
</dbReference>
<dbReference type="InterPro" id="IPR012337">
    <property type="entry name" value="RNaseH-like_sf"/>
</dbReference>
<dbReference type="InterPro" id="IPR001995">
    <property type="entry name" value="Peptidase_A2_cat"/>
</dbReference>
<dbReference type="PANTHER" id="PTHR37984:SF5">
    <property type="entry name" value="PROTEIN NYNRIN-LIKE"/>
    <property type="match status" value="1"/>
</dbReference>
<organism evidence="16 17">
    <name type="scientific">Plutella xylostella</name>
    <name type="common">Diamondback moth</name>
    <name type="synonym">Plutella maculipennis</name>
    <dbReference type="NCBI Taxonomy" id="51655"/>
    <lineage>
        <taxon>Eukaryota</taxon>
        <taxon>Metazoa</taxon>
        <taxon>Ecdysozoa</taxon>
        <taxon>Arthropoda</taxon>
        <taxon>Hexapoda</taxon>
        <taxon>Insecta</taxon>
        <taxon>Pterygota</taxon>
        <taxon>Neoptera</taxon>
        <taxon>Endopterygota</taxon>
        <taxon>Lepidoptera</taxon>
        <taxon>Glossata</taxon>
        <taxon>Ditrysia</taxon>
        <taxon>Yponomeutoidea</taxon>
        <taxon>Plutellidae</taxon>
        <taxon>Plutella</taxon>
    </lineage>
</organism>
<dbReference type="PROSITE" id="PS50994">
    <property type="entry name" value="INTEGRASE"/>
    <property type="match status" value="1"/>
</dbReference>
<dbReference type="Proteomes" id="UP000823941">
    <property type="component" value="Chromosome 15"/>
</dbReference>
<dbReference type="InterPro" id="IPR041577">
    <property type="entry name" value="RT_RNaseH_2"/>
</dbReference>
<evidence type="ECO:0000256" key="5">
    <source>
        <dbReference type="ARBA" id="ARBA00022759"/>
    </source>
</evidence>
<dbReference type="InterPro" id="IPR036397">
    <property type="entry name" value="RNaseH_sf"/>
</dbReference>
<dbReference type="InterPro" id="IPR034132">
    <property type="entry name" value="RP_Saci-like"/>
</dbReference>
<keyword evidence="3" id="KW-0548">Nucleotidyltransferase</keyword>
<keyword evidence="7" id="KW-0460">Magnesium</keyword>
<evidence type="ECO:0000256" key="12">
    <source>
        <dbReference type="SAM" id="MobiDB-lite"/>
    </source>
</evidence>
<dbReference type="SUPFAM" id="SSF53098">
    <property type="entry name" value="Ribonuclease H-like"/>
    <property type="match status" value="1"/>
</dbReference>
<evidence type="ECO:0000313" key="17">
    <source>
        <dbReference type="Proteomes" id="UP000823941"/>
    </source>
</evidence>
<name>A0ABQ7QG98_PLUXY</name>
<proteinExistence type="predicted"/>
<dbReference type="CDD" id="cd01647">
    <property type="entry name" value="RT_LTR"/>
    <property type="match status" value="1"/>
</dbReference>
<evidence type="ECO:0000256" key="8">
    <source>
        <dbReference type="ARBA" id="ARBA00022884"/>
    </source>
</evidence>
<dbReference type="InterPro" id="IPR001969">
    <property type="entry name" value="Aspartic_peptidase_AS"/>
</dbReference>
<keyword evidence="9" id="KW-0229">DNA integration</keyword>
<feature type="domain" description="Integrase catalytic" evidence="15">
    <location>
        <begin position="753"/>
        <end position="933"/>
    </location>
</feature>
<dbReference type="InterPro" id="IPR041588">
    <property type="entry name" value="Integrase_H2C2"/>
</dbReference>
<keyword evidence="10" id="KW-0695">RNA-directed DNA polymerase</keyword>
<keyword evidence="5" id="KW-0255">Endonuclease</keyword>
<evidence type="ECO:0000256" key="7">
    <source>
        <dbReference type="ARBA" id="ARBA00022842"/>
    </source>
</evidence>
<dbReference type="Gene3D" id="3.10.10.10">
    <property type="entry name" value="HIV Type 1 Reverse Transcriptase, subunit A, domain 1"/>
    <property type="match status" value="1"/>
</dbReference>
<evidence type="ECO:0000256" key="1">
    <source>
        <dbReference type="ARBA" id="ARBA00012493"/>
    </source>
</evidence>
<reference evidence="16 17" key="1">
    <citation type="submission" date="2021-06" db="EMBL/GenBank/DDBJ databases">
        <title>A haploid diamondback moth (Plutella xylostella L.) genome assembly resolves 31 chromosomes and identifies a diamide resistance mutation.</title>
        <authorList>
            <person name="Ward C.M."/>
            <person name="Perry K.D."/>
            <person name="Baker G."/>
            <person name="Powis K."/>
            <person name="Heckel D.G."/>
            <person name="Baxter S.W."/>
        </authorList>
    </citation>
    <scope>NUCLEOTIDE SEQUENCE [LARGE SCALE GENOMIC DNA]</scope>
    <source>
        <strain evidence="16 17">LV</strain>
        <tissue evidence="16">Single pupa</tissue>
    </source>
</reference>
<keyword evidence="4" id="KW-0540">Nuclease</keyword>
<dbReference type="Pfam" id="PF17919">
    <property type="entry name" value="RT_RNaseH_2"/>
    <property type="match status" value="1"/>
</dbReference>
<keyword evidence="2" id="KW-0808">Transferase</keyword>
<dbReference type="Gene3D" id="3.30.70.270">
    <property type="match status" value="2"/>
</dbReference>
<comment type="caution">
    <text evidence="16">The sequence shown here is derived from an EMBL/GenBank/DDBJ whole genome shotgun (WGS) entry which is preliminary data.</text>
</comment>
<dbReference type="PROSITE" id="PS00141">
    <property type="entry name" value="ASP_PROTEASE"/>
    <property type="match status" value="1"/>
</dbReference>
<feature type="region of interest" description="Disordered" evidence="12">
    <location>
        <begin position="1047"/>
        <end position="1094"/>
    </location>
</feature>
<dbReference type="InterPro" id="IPR043128">
    <property type="entry name" value="Rev_trsase/Diguanyl_cyclase"/>
</dbReference>
<dbReference type="InterPro" id="IPR043502">
    <property type="entry name" value="DNA/RNA_pol_sf"/>
</dbReference>
<dbReference type="Pfam" id="PF00078">
    <property type="entry name" value="RVT_1"/>
    <property type="match status" value="1"/>
</dbReference>
<evidence type="ECO:0000256" key="4">
    <source>
        <dbReference type="ARBA" id="ARBA00022722"/>
    </source>
</evidence>
<dbReference type="EMBL" id="JAHIBW010000015">
    <property type="protein sequence ID" value="KAG7303810.1"/>
    <property type="molecule type" value="Genomic_DNA"/>
</dbReference>
<dbReference type="PROSITE" id="PS50878">
    <property type="entry name" value="RT_POL"/>
    <property type="match status" value="1"/>
</dbReference>
<keyword evidence="17" id="KW-1185">Reference proteome</keyword>
<evidence type="ECO:0000256" key="10">
    <source>
        <dbReference type="ARBA" id="ARBA00022918"/>
    </source>
</evidence>
<feature type="domain" description="Peptidase A2" evidence="13">
    <location>
        <begin position="40"/>
        <end position="113"/>
    </location>
</feature>
<gene>
    <name evidence="16" type="ORF">JYU34_010705</name>
</gene>
<feature type="compositionally biased region" description="Polar residues" evidence="12">
    <location>
        <begin position="1066"/>
        <end position="1081"/>
    </location>
</feature>
<feature type="domain" description="Reverse transcriptase" evidence="14">
    <location>
        <begin position="217"/>
        <end position="410"/>
    </location>
</feature>
<dbReference type="CDD" id="cd06094">
    <property type="entry name" value="RP_Saci_like"/>
    <property type="match status" value="1"/>
</dbReference>
<dbReference type="SUPFAM" id="SSF56672">
    <property type="entry name" value="DNA/RNA polymerases"/>
    <property type="match status" value="1"/>
</dbReference>
<evidence type="ECO:0000256" key="11">
    <source>
        <dbReference type="ARBA" id="ARBA00023268"/>
    </source>
</evidence>
<dbReference type="Gene3D" id="1.10.340.70">
    <property type="match status" value="1"/>
</dbReference>
<keyword evidence="8" id="KW-0694">RNA-binding</keyword>
<evidence type="ECO:0000256" key="2">
    <source>
        <dbReference type="ARBA" id="ARBA00022679"/>
    </source>
</evidence>
<evidence type="ECO:0000259" key="14">
    <source>
        <dbReference type="PROSITE" id="PS50878"/>
    </source>
</evidence>
<evidence type="ECO:0000259" key="15">
    <source>
        <dbReference type="PROSITE" id="PS50994"/>
    </source>
</evidence>
<dbReference type="InterPro" id="IPR001584">
    <property type="entry name" value="Integrase_cat-core"/>
</dbReference>
<evidence type="ECO:0000256" key="3">
    <source>
        <dbReference type="ARBA" id="ARBA00022695"/>
    </source>
</evidence>
<dbReference type="PROSITE" id="PS50175">
    <property type="entry name" value="ASP_PROT_RETROV"/>
    <property type="match status" value="1"/>
</dbReference>
<evidence type="ECO:0000256" key="9">
    <source>
        <dbReference type="ARBA" id="ARBA00022908"/>
    </source>
</evidence>
<evidence type="ECO:0000313" key="16">
    <source>
        <dbReference type="EMBL" id="KAG7303810.1"/>
    </source>
</evidence>
<dbReference type="PANTHER" id="PTHR37984">
    <property type="entry name" value="PROTEIN CBG26694"/>
    <property type="match status" value="1"/>
</dbReference>
<dbReference type="EC" id="2.7.7.49" evidence="1"/>